<dbReference type="Gene3D" id="3.40.630.30">
    <property type="match status" value="1"/>
</dbReference>
<dbReference type="Proteomes" id="UP000027604">
    <property type="component" value="Chromosome I"/>
</dbReference>
<gene>
    <name evidence="2" type="ORF">GJA_2317</name>
</gene>
<dbReference type="InterPro" id="IPR016181">
    <property type="entry name" value="Acyl_CoA_acyltransferase"/>
</dbReference>
<dbReference type="STRING" id="1349767.GJA_2317"/>
<evidence type="ECO:0000313" key="2">
    <source>
        <dbReference type="EMBL" id="CDG82951.1"/>
    </source>
</evidence>
<organism evidence="2 3">
    <name type="scientific">Janthinobacterium agaricidamnosum NBRC 102515 = DSM 9628</name>
    <dbReference type="NCBI Taxonomy" id="1349767"/>
    <lineage>
        <taxon>Bacteria</taxon>
        <taxon>Pseudomonadati</taxon>
        <taxon>Pseudomonadota</taxon>
        <taxon>Betaproteobacteria</taxon>
        <taxon>Burkholderiales</taxon>
        <taxon>Oxalobacteraceae</taxon>
        <taxon>Janthinobacterium</taxon>
    </lineage>
</organism>
<dbReference type="eggNOG" id="COG0456">
    <property type="taxonomic scope" value="Bacteria"/>
</dbReference>
<dbReference type="InterPro" id="IPR000182">
    <property type="entry name" value="GNAT_dom"/>
</dbReference>
<feature type="domain" description="N-acetyltransferase" evidence="1">
    <location>
        <begin position="1"/>
        <end position="135"/>
    </location>
</feature>
<dbReference type="AlphaFoldDB" id="W0V519"/>
<dbReference type="PROSITE" id="PS51186">
    <property type="entry name" value="GNAT"/>
    <property type="match status" value="1"/>
</dbReference>
<dbReference type="KEGG" id="jag:GJA_2317"/>
<keyword evidence="3" id="KW-1185">Reference proteome</keyword>
<accession>W0V519</accession>
<dbReference type="GO" id="GO:0016747">
    <property type="term" value="F:acyltransferase activity, transferring groups other than amino-acyl groups"/>
    <property type="evidence" value="ECO:0007669"/>
    <property type="project" value="InterPro"/>
</dbReference>
<proteinExistence type="predicted"/>
<dbReference type="SUPFAM" id="SSF55729">
    <property type="entry name" value="Acyl-CoA N-acyltransferases (Nat)"/>
    <property type="match status" value="1"/>
</dbReference>
<dbReference type="OrthoDB" id="9787920at2"/>
<dbReference type="CDD" id="cd04301">
    <property type="entry name" value="NAT_SF"/>
    <property type="match status" value="1"/>
</dbReference>
<reference evidence="2 3" key="1">
    <citation type="journal article" date="2015" name="Genome Announc.">
        <title>Genome Sequence of Mushroom Soft-Rot Pathogen Janthinobacterium agaricidamnosum.</title>
        <authorList>
            <person name="Graupner K."/>
            <person name="Lackner G."/>
            <person name="Hertweck C."/>
        </authorList>
    </citation>
    <scope>NUCLEOTIDE SEQUENCE [LARGE SCALE GENOMIC DNA]</scope>
    <source>
        <strain evidence="3">NBRC 102515 / DSM 9628</strain>
    </source>
</reference>
<evidence type="ECO:0000259" key="1">
    <source>
        <dbReference type="PROSITE" id="PS51186"/>
    </source>
</evidence>
<dbReference type="Pfam" id="PF00583">
    <property type="entry name" value="Acetyltransf_1"/>
    <property type="match status" value="1"/>
</dbReference>
<keyword evidence="2" id="KW-0808">Transferase</keyword>
<evidence type="ECO:0000313" key="3">
    <source>
        <dbReference type="Proteomes" id="UP000027604"/>
    </source>
</evidence>
<dbReference type="PATRIC" id="fig|1349767.4.peg.4060"/>
<dbReference type="HOGENOM" id="CLU_115862_0_0_4"/>
<name>W0V519_9BURK</name>
<sequence length="135" mass="14656">MTEAPHAAAMSQLAQGLSQFNIDISGIDDHRPLAVLLTDPDTQAVLGGISGRTSLGLLFIDLFYLPETLRGGGFGSTLLKMAEDEARRRGCRSAVLYTISFQAPGFYQRQGWSVFGEIPCQPSGSSRVFMRKDLS</sequence>
<dbReference type="EMBL" id="HG322949">
    <property type="protein sequence ID" value="CDG82951.1"/>
    <property type="molecule type" value="Genomic_DNA"/>
</dbReference>
<protein>
    <submittedName>
        <fullName evidence="2">Acetyltransferase family protein</fullName>
    </submittedName>
</protein>